<keyword evidence="5 6" id="KW-0349">Heme</keyword>
<gene>
    <name evidence="7" type="ORF">BCR41DRAFT_312701</name>
</gene>
<comment type="cofactor">
    <cofactor evidence="1 5">
        <name>heme</name>
        <dbReference type="ChEBI" id="CHEBI:30413"/>
    </cofactor>
</comment>
<feature type="binding site" description="axial binding residue" evidence="5">
    <location>
        <position position="432"/>
    </location>
    <ligand>
        <name>heme</name>
        <dbReference type="ChEBI" id="CHEBI:30413"/>
    </ligand>
    <ligandPart>
        <name>Fe</name>
        <dbReference type="ChEBI" id="CHEBI:18248"/>
    </ligandPart>
</feature>
<dbReference type="InterPro" id="IPR001128">
    <property type="entry name" value="Cyt_P450"/>
</dbReference>
<dbReference type="OrthoDB" id="1470350at2759"/>
<keyword evidence="6" id="KW-0503">Monooxygenase</keyword>
<dbReference type="Pfam" id="PF00067">
    <property type="entry name" value="p450"/>
    <property type="match status" value="1"/>
</dbReference>
<dbReference type="PANTHER" id="PTHR24305">
    <property type="entry name" value="CYTOCHROME P450"/>
    <property type="match status" value="1"/>
</dbReference>
<dbReference type="Gene3D" id="1.10.630.10">
    <property type="entry name" value="Cytochrome P450"/>
    <property type="match status" value="1"/>
</dbReference>
<evidence type="ECO:0000256" key="1">
    <source>
        <dbReference type="ARBA" id="ARBA00001971"/>
    </source>
</evidence>
<keyword evidence="6" id="KW-0560">Oxidoreductase</keyword>
<keyword evidence="4 5" id="KW-0408">Iron</keyword>
<evidence type="ECO:0000256" key="6">
    <source>
        <dbReference type="RuleBase" id="RU000461"/>
    </source>
</evidence>
<name>A0A1Y2G9Q1_9FUNG</name>
<dbReference type="PRINTS" id="PR00385">
    <property type="entry name" value="P450"/>
</dbReference>
<dbReference type="PROSITE" id="PS00086">
    <property type="entry name" value="CYTOCHROME_P450"/>
    <property type="match status" value="1"/>
</dbReference>
<dbReference type="InterPro" id="IPR050121">
    <property type="entry name" value="Cytochrome_P450_monoxygenase"/>
</dbReference>
<dbReference type="PRINTS" id="PR00463">
    <property type="entry name" value="EP450I"/>
</dbReference>
<keyword evidence="8" id="KW-1185">Reference proteome</keyword>
<evidence type="ECO:0000256" key="5">
    <source>
        <dbReference type="PIRSR" id="PIRSR602401-1"/>
    </source>
</evidence>
<proteinExistence type="inferred from homology"/>
<evidence type="ECO:0000313" key="7">
    <source>
        <dbReference type="EMBL" id="ORZ04879.1"/>
    </source>
</evidence>
<evidence type="ECO:0000256" key="3">
    <source>
        <dbReference type="ARBA" id="ARBA00022723"/>
    </source>
</evidence>
<dbReference type="PANTHER" id="PTHR24305:SF166">
    <property type="entry name" value="CYTOCHROME P450 12A4, MITOCHONDRIAL-RELATED"/>
    <property type="match status" value="1"/>
</dbReference>
<dbReference type="GO" id="GO:0020037">
    <property type="term" value="F:heme binding"/>
    <property type="evidence" value="ECO:0007669"/>
    <property type="project" value="InterPro"/>
</dbReference>
<dbReference type="Proteomes" id="UP000193648">
    <property type="component" value="Unassembled WGS sequence"/>
</dbReference>
<sequence length="500" mass="56538">MISNAFFHPLAPIPGNKLIASTHLFEGLFFLSGRVHHFFPLAHKLYGKVVRVAPNIVSVADKDMIREILVTTDYPKSAVYQAFDYDGHENLFSARNKSLNKNRRRLVAPAFGLQYLQSLEPLIHKCISSLLQEIDGILDGSRTAKNKTSKALPPGQINIYSFMIRLSLDIIGETIFGQSFEMVKDDAHPVPQQLEKTIKRAMTQALIPWMKYVDPFDSSFLDFGAACVKQRKASGEEGRRADLLQYLIDAQAKEREDSDGESGDEREDMVYGKLTDKVIEVEACVFLIGGADTSSIIMTFTLMFLVKHPDKLSKLRSELDFATATNPYGSLPTYEQIRKLPYLTGCINESMRLNPTITLGIPRDVDEDVVINNYYFPKGTTLFAHPLQLHLSEEYFPQADKYIPERWIPDESPFPPVQDFTYYPFSAGSRNCIGKNLAMMELRLVLAALILTYDMELVPNQREDCVQYLTPSLATGSYIIKMKRRHGAQSSDHRSCVSTY</sequence>
<dbReference type="GO" id="GO:0016705">
    <property type="term" value="F:oxidoreductase activity, acting on paired donors, with incorporation or reduction of molecular oxygen"/>
    <property type="evidence" value="ECO:0007669"/>
    <property type="project" value="InterPro"/>
</dbReference>
<dbReference type="EMBL" id="MCFF01000054">
    <property type="protein sequence ID" value="ORZ04879.1"/>
    <property type="molecule type" value="Genomic_DNA"/>
</dbReference>
<dbReference type="RefSeq" id="XP_021876816.1">
    <property type="nucleotide sequence ID" value="XM_022021097.1"/>
</dbReference>
<dbReference type="InterPro" id="IPR017972">
    <property type="entry name" value="Cyt_P450_CS"/>
</dbReference>
<keyword evidence="3 5" id="KW-0479">Metal-binding</keyword>
<dbReference type="InterPro" id="IPR002401">
    <property type="entry name" value="Cyt_P450_E_grp-I"/>
</dbReference>
<evidence type="ECO:0000313" key="8">
    <source>
        <dbReference type="Proteomes" id="UP000193648"/>
    </source>
</evidence>
<evidence type="ECO:0000256" key="2">
    <source>
        <dbReference type="ARBA" id="ARBA00010617"/>
    </source>
</evidence>
<dbReference type="GeneID" id="33562941"/>
<reference evidence="7 8" key="1">
    <citation type="submission" date="2016-07" db="EMBL/GenBank/DDBJ databases">
        <title>Pervasive Adenine N6-methylation of Active Genes in Fungi.</title>
        <authorList>
            <consortium name="DOE Joint Genome Institute"/>
            <person name="Mondo S.J."/>
            <person name="Dannebaum R.O."/>
            <person name="Kuo R.C."/>
            <person name="Labutti K."/>
            <person name="Haridas S."/>
            <person name="Kuo A."/>
            <person name="Salamov A."/>
            <person name="Ahrendt S.R."/>
            <person name="Lipzen A."/>
            <person name="Sullivan W."/>
            <person name="Andreopoulos W.B."/>
            <person name="Clum A."/>
            <person name="Lindquist E."/>
            <person name="Daum C."/>
            <person name="Ramamoorthy G.K."/>
            <person name="Gryganskyi A."/>
            <person name="Culley D."/>
            <person name="Magnuson J.K."/>
            <person name="James T.Y."/>
            <person name="O'Malley M.A."/>
            <person name="Stajich J.E."/>
            <person name="Spatafora J.W."/>
            <person name="Visel A."/>
            <person name="Grigoriev I.V."/>
        </authorList>
    </citation>
    <scope>NUCLEOTIDE SEQUENCE [LARGE SCALE GENOMIC DNA]</scope>
    <source>
        <strain evidence="7 8">NRRL 3116</strain>
    </source>
</reference>
<evidence type="ECO:0000256" key="4">
    <source>
        <dbReference type="ARBA" id="ARBA00023004"/>
    </source>
</evidence>
<dbReference type="AlphaFoldDB" id="A0A1Y2G9Q1"/>
<dbReference type="SUPFAM" id="SSF48264">
    <property type="entry name" value="Cytochrome P450"/>
    <property type="match status" value="1"/>
</dbReference>
<organism evidence="7 8">
    <name type="scientific">Lobosporangium transversale</name>
    <dbReference type="NCBI Taxonomy" id="64571"/>
    <lineage>
        <taxon>Eukaryota</taxon>
        <taxon>Fungi</taxon>
        <taxon>Fungi incertae sedis</taxon>
        <taxon>Mucoromycota</taxon>
        <taxon>Mortierellomycotina</taxon>
        <taxon>Mortierellomycetes</taxon>
        <taxon>Mortierellales</taxon>
        <taxon>Mortierellaceae</taxon>
        <taxon>Lobosporangium</taxon>
    </lineage>
</organism>
<dbReference type="InParanoid" id="A0A1Y2G9Q1"/>
<dbReference type="GO" id="GO:0004497">
    <property type="term" value="F:monooxygenase activity"/>
    <property type="evidence" value="ECO:0007669"/>
    <property type="project" value="UniProtKB-KW"/>
</dbReference>
<dbReference type="InterPro" id="IPR036396">
    <property type="entry name" value="Cyt_P450_sf"/>
</dbReference>
<comment type="similarity">
    <text evidence="2 6">Belongs to the cytochrome P450 family.</text>
</comment>
<accession>A0A1Y2G9Q1</accession>
<comment type="caution">
    <text evidence="7">The sequence shown here is derived from an EMBL/GenBank/DDBJ whole genome shotgun (WGS) entry which is preliminary data.</text>
</comment>
<dbReference type="STRING" id="64571.A0A1Y2G9Q1"/>
<dbReference type="GO" id="GO:0005506">
    <property type="term" value="F:iron ion binding"/>
    <property type="evidence" value="ECO:0007669"/>
    <property type="project" value="InterPro"/>
</dbReference>
<protein>
    <submittedName>
        <fullName evidence="7">Cytochrome P450</fullName>
    </submittedName>
</protein>